<keyword evidence="5" id="KW-0479">Metal-binding</keyword>
<dbReference type="GO" id="GO:0030272">
    <property type="term" value="F:5-formyltetrahydrofolate cyclo-ligase activity"/>
    <property type="evidence" value="ECO:0007669"/>
    <property type="project" value="UniProtKB-EC"/>
</dbReference>
<dbReference type="InterPro" id="IPR002698">
    <property type="entry name" value="FTHF_cligase"/>
</dbReference>
<feature type="binding site" evidence="4">
    <location>
        <begin position="153"/>
        <end position="161"/>
    </location>
    <ligand>
        <name>ATP</name>
        <dbReference type="ChEBI" id="CHEBI:30616"/>
    </ligand>
</feature>
<keyword evidence="6" id="KW-0436">Ligase</keyword>
<dbReference type="InterPro" id="IPR037171">
    <property type="entry name" value="NagB/RpiA_transferase-like"/>
</dbReference>
<dbReference type="NCBIfam" id="TIGR02727">
    <property type="entry name" value="MTHFS_bact"/>
    <property type="match status" value="1"/>
</dbReference>
<dbReference type="KEGG" id="sphu:SPPYR_2040"/>
<comment type="similarity">
    <text evidence="1 5">Belongs to the 5-formyltetrahydrofolate cyclo-ligase family.</text>
</comment>
<dbReference type="Gene3D" id="3.40.50.10420">
    <property type="entry name" value="NagB/RpiA/CoA transferase-like"/>
    <property type="match status" value="1"/>
</dbReference>
<evidence type="ECO:0000256" key="4">
    <source>
        <dbReference type="PIRSR" id="PIRSR006806-1"/>
    </source>
</evidence>
<dbReference type="InterPro" id="IPR024185">
    <property type="entry name" value="FTHF_cligase-like_sf"/>
</dbReference>
<accession>A0A1Y5PT51</accession>
<evidence type="ECO:0000256" key="5">
    <source>
        <dbReference type="RuleBase" id="RU361279"/>
    </source>
</evidence>
<dbReference type="PANTHER" id="PTHR23407">
    <property type="entry name" value="ATPASE INHIBITOR/5-FORMYLTETRAHYDROFOLATE CYCLO-LIGASE"/>
    <property type="match status" value="1"/>
</dbReference>
<dbReference type="PANTHER" id="PTHR23407:SF1">
    <property type="entry name" value="5-FORMYLTETRAHYDROFOLATE CYCLO-LIGASE"/>
    <property type="match status" value="1"/>
</dbReference>
<keyword evidence="5" id="KW-0460">Magnesium</keyword>
<proteinExistence type="inferred from homology"/>
<evidence type="ECO:0000256" key="3">
    <source>
        <dbReference type="ARBA" id="ARBA00022840"/>
    </source>
</evidence>
<evidence type="ECO:0000313" key="6">
    <source>
        <dbReference type="EMBL" id="SBV33160.1"/>
    </source>
</evidence>
<feature type="binding site" evidence="4">
    <location>
        <position position="79"/>
    </location>
    <ligand>
        <name>substrate</name>
    </ligand>
</feature>
<dbReference type="SUPFAM" id="SSF100950">
    <property type="entry name" value="NagB/RpiA/CoA transferase-like"/>
    <property type="match status" value="1"/>
</dbReference>
<organism evidence="6">
    <name type="scientific">uncultured Sphingopyxis sp</name>
    <dbReference type="NCBI Taxonomy" id="310581"/>
    <lineage>
        <taxon>Bacteria</taxon>
        <taxon>Pseudomonadati</taxon>
        <taxon>Pseudomonadota</taxon>
        <taxon>Alphaproteobacteria</taxon>
        <taxon>Sphingomonadales</taxon>
        <taxon>Sphingomonadaceae</taxon>
        <taxon>Sphingopyxis</taxon>
        <taxon>environmental samples</taxon>
    </lineage>
</organism>
<name>A0A1Y5PT51_9SPHN</name>
<feature type="binding site" evidence="4">
    <location>
        <begin position="26"/>
        <end position="30"/>
    </location>
    <ligand>
        <name>ATP</name>
        <dbReference type="ChEBI" id="CHEBI:30616"/>
    </ligand>
</feature>
<dbReference type="Pfam" id="PF01812">
    <property type="entry name" value="5-FTHF_cyc-lig"/>
    <property type="match status" value="1"/>
</dbReference>
<comment type="catalytic activity">
    <reaction evidence="5">
        <text>(6S)-5-formyl-5,6,7,8-tetrahydrofolate + ATP = (6R)-5,10-methenyltetrahydrofolate + ADP + phosphate</text>
        <dbReference type="Rhea" id="RHEA:10488"/>
        <dbReference type="ChEBI" id="CHEBI:30616"/>
        <dbReference type="ChEBI" id="CHEBI:43474"/>
        <dbReference type="ChEBI" id="CHEBI:57455"/>
        <dbReference type="ChEBI" id="CHEBI:57457"/>
        <dbReference type="ChEBI" id="CHEBI:456216"/>
        <dbReference type="EC" id="6.3.3.2"/>
    </reaction>
</comment>
<dbReference type="GO" id="GO:0046872">
    <property type="term" value="F:metal ion binding"/>
    <property type="evidence" value="ECO:0007669"/>
    <property type="project" value="UniProtKB-KW"/>
</dbReference>
<dbReference type="AlphaFoldDB" id="A0A1Y5PT51"/>
<comment type="cofactor">
    <cofactor evidence="5">
        <name>Mg(2+)</name>
        <dbReference type="ChEBI" id="CHEBI:18420"/>
    </cofactor>
</comment>
<dbReference type="GO" id="GO:0035999">
    <property type="term" value="P:tetrahydrofolate interconversion"/>
    <property type="evidence" value="ECO:0007669"/>
    <property type="project" value="TreeGrafter"/>
</dbReference>
<dbReference type="GO" id="GO:0009396">
    <property type="term" value="P:folic acid-containing compound biosynthetic process"/>
    <property type="evidence" value="ECO:0007669"/>
    <property type="project" value="TreeGrafter"/>
</dbReference>
<dbReference type="EMBL" id="LT598653">
    <property type="protein sequence ID" value="SBV33160.1"/>
    <property type="molecule type" value="Genomic_DNA"/>
</dbReference>
<dbReference type="PIRSF" id="PIRSF006806">
    <property type="entry name" value="FTHF_cligase"/>
    <property type="match status" value="1"/>
</dbReference>
<keyword evidence="2 4" id="KW-0547">Nucleotide-binding</keyword>
<keyword evidence="3 4" id="KW-0067">ATP-binding</keyword>
<evidence type="ECO:0000256" key="2">
    <source>
        <dbReference type="ARBA" id="ARBA00022741"/>
    </source>
</evidence>
<dbReference type="GO" id="GO:0005524">
    <property type="term" value="F:ATP binding"/>
    <property type="evidence" value="ECO:0007669"/>
    <property type="project" value="UniProtKB-KW"/>
</dbReference>
<reference evidence="6" key="1">
    <citation type="submission" date="2016-03" db="EMBL/GenBank/DDBJ databases">
        <authorList>
            <person name="Ploux O."/>
        </authorList>
    </citation>
    <scope>NUCLEOTIDE SEQUENCE</scope>
    <source>
        <strain evidence="6">UC10</strain>
    </source>
</reference>
<dbReference type="EC" id="6.3.3.2" evidence="5"/>
<protein>
    <recommendedName>
        <fullName evidence="5">5-formyltetrahydrofolate cyclo-ligase</fullName>
        <ecNumber evidence="5">6.3.3.2</ecNumber>
    </recommendedName>
</protein>
<gene>
    <name evidence="6" type="ORF">SPPYR_2040</name>
</gene>
<evidence type="ECO:0000256" key="1">
    <source>
        <dbReference type="ARBA" id="ARBA00010638"/>
    </source>
</evidence>
<feature type="binding site" evidence="4">
    <location>
        <position position="74"/>
    </location>
    <ligand>
        <name>substrate</name>
    </ligand>
</feature>
<sequence>MVVPPTSHQAPEEAMTDLSADLIQQKRKLRERLRFRRRHFAANLDGMARLAAFRVLPEPLSALLADHGVIGAYVALGDEPDILPMFADLGEAGALALPHHAGRIAEMSFRRWRPGESLEKGPWGTQQPGDDAPLATPGLIFCPLVGFDRRGGRIGQGGGHYDRYFAAHPDALRIGIGWSVQEIDATPRESTDVALDAIWTEQEFILCGDRL</sequence>